<reference evidence="1" key="1">
    <citation type="submission" date="2022-07" db="EMBL/GenBank/DDBJ databases">
        <title>Phylogenomic reconstructions and comparative analyses of Kickxellomycotina fungi.</title>
        <authorList>
            <person name="Reynolds N.K."/>
            <person name="Stajich J.E."/>
            <person name="Barry K."/>
            <person name="Grigoriev I.V."/>
            <person name="Crous P."/>
            <person name="Smith M.E."/>
        </authorList>
    </citation>
    <scope>NUCLEOTIDE SEQUENCE</scope>
    <source>
        <strain evidence="1">RSA 567</strain>
    </source>
</reference>
<proteinExistence type="predicted"/>
<gene>
    <name evidence="1" type="ORF">H4R34_003750</name>
</gene>
<name>A0A9W8B5I6_9FUNG</name>
<evidence type="ECO:0000313" key="2">
    <source>
        <dbReference type="Proteomes" id="UP001151582"/>
    </source>
</evidence>
<organism evidence="1 2">
    <name type="scientific">Dimargaris verticillata</name>
    <dbReference type="NCBI Taxonomy" id="2761393"/>
    <lineage>
        <taxon>Eukaryota</taxon>
        <taxon>Fungi</taxon>
        <taxon>Fungi incertae sedis</taxon>
        <taxon>Zoopagomycota</taxon>
        <taxon>Kickxellomycotina</taxon>
        <taxon>Dimargaritomycetes</taxon>
        <taxon>Dimargaritales</taxon>
        <taxon>Dimargaritaceae</taxon>
        <taxon>Dimargaris</taxon>
    </lineage>
</organism>
<comment type="caution">
    <text evidence="1">The sequence shown here is derived from an EMBL/GenBank/DDBJ whole genome shotgun (WGS) entry which is preliminary data.</text>
</comment>
<dbReference type="Proteomes" id="UP001151582">
    <property type="component" value="Unassembled WGS sequence"/>
</dbReference>
<evidence type="ECO:0000313" key="1">
    <source>
        <dbReference type="EMBL" id="KAJ1977023.1"/>
    </source>
</evidence>
<evidence type="ECO:0008006" key="3">
    <source>
        <dbReference type="Google" id="ProtNLM"/>
    </source>
</evidence>
<dbReference type="AlphaFoldDB" id="A0A9W8B5I6"/>
<dbReference type="Gene3D" id="3.30.450.30">
    <property type="entry name" value="Dynein light chain 2a, cytoplasmic"/>
    <property type="match status" value="1"/>
</dbReference>
<dbReference type="OrthoDB" id="271745at2759"/>
<protein>
    <recommendedName>
        <fullName evidence="3">Roadblock/LAMTOR2 domain-containing protein</fullName>
    </recommendedName>
</protein>
<keyword evidence="2" id="KW-1185">Reference proteome</keyword>
<dbReference type="EMBL" id="JANBQB010000379">
    <property type="protein sequence ID" value="KAJ1977023.1"/>
    <property type="molecule type" value="Genomic_DNA"/>
</dbReference>
<dbReference type="SUPFAM" id="SSF103196">
    <property type="entry name" value="Roadblock/LC7 domain"/>
    <property type="match status" value="1"/>
</dbReference>
<sequence>MLQQNTLVRVLSQALSGGVDTAIDSWSTLRDELTHGPSEESINDLVFILESGRVMVATAGVGYIALVASSETPLGNVRIKLKSLQAHLQEPLSANISTNQYF</sequence>
<accession>A0A9W8B5I6</accession>